<keyword evidence="1" id="KW-0472">Membrane</keyword>
<feature type="transmembrane region" description="Helical" evidence="1">
    <location>
        <begin position="190"/>
        <end position="207"/>
    </location>
</feature>
<feature type="transmembrane region" description="Helical" evidence="1">
    <location>
        <begin position="236"/>
        <end position="252"/>
    </location>
</feature>
<accession>A0A1C6V2D8</accession>
<feature type="transmembrane region" description="Helical" evidence="1">
    <location>
        <begin position="135"/>
        <end position="153"/>
    </location>
</feature>
<feature type="transmembrane region" description="Helical" evidence="1">
    <location>
        <begin position="77"/>
        <end position="95"/>
    </location>
</feature>
<protein>
    <submittedName>
        <fullName evidence="2">Uncharacterized protein</fullName>
    </submittedName>
</protein>
<dbReference type="EMBL" id="FMHY01000002">
    <property type="protein sequence ID" value="SCL60455.1"/>
    <property type="molecule type" value="Genomic_DNA"/>
</dbReference>
<keyword evidence="1" id="KW-0812">Transmembrane</keyword>
<keyword evidence="3" id="KW-1185">Reference proteome</keyword>
<dbReference type="STRING" id="227316.GA0070604_4301"/>
<gene>
    <name evidence="2" type="ORF">GA0070604_4301</name>
</gene>
<dbReference type="OrthoDB" id="5150238at2"/>
<name>A0A1C6V2D8_9ACTN</name>
<dbReference type="Proteomes" id="UP000199696">
    <property type="component" value="Unassembled WGS sequence"/>
</dbReference>
<feature type="transmembrane region" description="Helical" evidence="1">
    <location>
        <begin position="258"/>
        <end position="277"/>
    </location>
</feature>
<feature type="transmembrane region" description="Helical" evidence="1">
    <location>
        <begin position="213"/>
        <end position="231"/>
    </location>
</feature>
<organism evidence="2 3">
    <name type="scientific">Micromonospora eburnea</name>
    <dbReference type="NCBI Taxonomy" id="227316"/>
    <lineage>
        <taxon>Bacteria</taxon>
        <taxon>Bacillati</taxon>
        <taxon>Actinomycetota</taxon>
        <taxon>Actinomycetes</taxon>
        <taxon>Micromonosporales</taxon>
        <taxon>Micromonosporaceae</taxon>
        <taxon>Micromonospora</taxon>
    </lineage>
</organism>
<evidence type="ECO:0000256" key="1">
    <source>
        <dbReference type="SAM" id="Phobius"/>
    </source>
</evidence>
<evidence type="ECO:0000313" key="2">
    <source>
        <dbReference type="EMBL" id="SCL60455.1"/>
    </source>
</evidence>
<dbReference type="RefSeq" id="WP_091121287.1">
    <property type="nucleotide sequence ID" value="NZ_FMHY01000002.1"/>
</dbReference>
<dbReference type="AlphaFoldDB" id="A0A1C6V2D8"/>
<feature type="transmembrane region" description="Helical" evidence="1">
    <location>
        <begin position="107"/>
        <end position="128"/>
    </location>
</feature>
<reference evidence="3" key="1">
    <citation type="submission" date="2016-06" db="EMBL/GenBank/DDBJ databases">
        <authorList>
            <person name="Varghese N."/>
            <person name="Submissions Spin"/>
        </authorList>
    </citation>
    <scope>NUCLEOTIDE SEQUENCE [LARGE SCALE GENOMIC DNA]</scope>
    <source>
        <strain evidence="3">DSM 44814</strain>
    </source>
</reference>
<feature type="transmembrane region" description="Helical" evidence="1">
    <location>
        <begin position="159"/>
        <end position="178"/>
    </location>
</feature>
<proteinExistence type="predicted"/>
<evidence type="ECO:0000313" key="3">
    <source>
        <dbReference type="Proteomes" id="UP000199696"/>
    </source>
</evidence>
<sequence>MSALERRYRQLLRAYPRAYRRERGEELIGTLMELSRPGQQWPAPREARAMLLAGIRIRAGVDQLHSTAAAWLDGARAALVLMLAWQLIMQLWLVASAQAELPPGEWVSGRLIGESVVKGIIAGTAVALLSARYRLGFALALLTPLPSVIPPFANTWDNLYAFQLASWWLPVIGLSVPLLRRPAATGPWRWLLAIPLLVLASTLLPLFGQGLAALGTALAMLALCLAWGAVIDPRPAIALGLLLLTVIPQLVVSMSVLVIAVPIFLLLGSALLAAGALRAQRRFPA</sequence>
<keyword evidence="1" id="KW-1133">Transmembrane helix</keyword>